<dbReference type="AlphaFoldDB" id="A0A5B0N339"/>
<accession>A0A5B0N339</accession>
<organism evidence="1 2">
    <name type="scientific">Puccinia graminis f. sp. tritici</name>
    <dbReference type="NCBI Taxonomy" id="56615"/>
    <lineage>
        <taxon>Eukaryota</taxon>
        <taxon>Fungi</taxon>
        <taxon>Dikarya</taxon>
        <taxon>Basidiomycota</taxon>
        <taxon>Pucciniomycotina</taxon>
        <taxon>Pucciniomycetes</taxon>
        <taxon>Pucciniales</taxon>
        <taxon>Pucciniaceae</taxon>
        <taxon>Puccinia</taxon>
    </lineage>
</organism>
<protein>
    <submittedName>
        <fullName evidence="1">Uncharacterized protein</fullName>
    </submittedName>
</protein>
<name>A0A5B0N339_PUCGR</name>
<proteinExistence type="predicted"/>
<sequence>MSPLPTRLATGVMMLPTGLNQLLGYLPLQLPTKSGIYSDFPISLIRPPPMDCVLPITLDGLRPLLVGLVGDLASNDCKEVTEPIVYLQLWLKFSHKSI</sequence>
<comment type="caution">
    <text evidence="1">The sequence shown here is derived from an EMBL/GenBank/DDBJ whole genome shotgun (WGS) entry which is preliminary data.</text>
</comment>
<evidence type="ECO:0000313" key="1">
    <source>
        <dbReference type="EMBL" id="KAA1083635.1"/>
    </source>
</evidence>
<dbReference type="Proteomes" id="UP000324748">
    <property type="component" value="Unassembled WGS sequence"/>
</dbReference>
<reference evidence="1 2" key="1">
    <citation type="submission" date="2019-05" db="EMBL/GenBank/DDBJ databases">
        <title>Emergence of the Ug99 lineage of the wheat stem rust pathogen through somatic hybridization.</title>
        <authorList>
            <person name="Li F."/>
            <person name="Upadhyaya N.M."/>
            <person name="Sperschneider J."/>
            <person name="Matny O."/>
            <person name="Nguyen-Phuc H."/>
            <person name="Mago R."/>
            <person name="Raley C."/>
            <person name="Miller M.E."/>
            <person name="Silverstein K.A.T."/>
            <person name="Henningsen E."/>
            <person name="Hirsch C.D."/>
            <person name="Visser B."/>
            <person name="Pretorius Z.A."/>
            <person name="Steffenson B.J."/>
            <person name="Schwessinger B."/>
            <person name="Dodds P.N."/>
            <person name="Figueroa M."/>
        </authorList>
    </citation>
    <scope>NUCLEOTIDE SEQUENCE [LARGE SCALE GENOMIC DNA]</scope>
    <source>
        <strain evidence="1">21-0</strain>
    </source>
</reference>
<evidence type="ECO:0000313" key="2">
    <source>
        <dbReference type="Proteomes" id="UP000324748"/>
    </source>
</evidence>
<gene>
    <name evidence="1" type="ORF">PGT21_002037</name>
</gene>
<dbReference type="EMBL" id="VSWC01000118">
    <property type="protein sequence ID" value="KAA1083635.1"/>
    <property type="molecule type" value="Genomic_DNA"/>
</dbReference>
<keyword evidence="2" id="KW-1185">Reference proteome</keyword>